<name>A0ABD5A6S1_VIBSP</name>
<sequence>MKTITIGLDIAKNIFHAVHMTSHGKILKKKKLNRTAVLSYFAQIELSCIVMESCGSSNYWARELVNLGHTVKLIAPQHVVAYRRKNKNDYNDAEAIAEASQRDSMTFVPIKTREQQDAQIVLRIRERLIRQRTQLSNQARGMLLEQGISINRGWSAFRKVLPEVLEDANNNLTAISRELFNDLYEEFKALCERIERVEQRIKSFTETNDVCQQAQTVVGIGPITAIALYAAIGQGKHFQNGRHFAAWCGLVPRQHSTGGNQTMLGISKKGNIQLRTLLIAGARSALSRMDKKEDKLSQWAIKLKATKSFNIAYVALANKLARIVWSVIFNDKAYELKGA</sequence>
<dbReference type="Proteomes" id="UP001177883">
    <property type="component" value="Unassembled WGS sequence"/>
</dbReference>
<dbReference type="InterPro" id="IPR003346">
    <property type="entry name" value="Transposase_20"/>
</dbReference>
<proteinExistence type="predicted"/>
<dbReference type="InterPro" id="IPR047650">
    <property type="entry name" value="Transpos_IS110"/>
</dbReference>
<dbReference type="NCBIfam" id="NF033542">
    <property type="entry name" value="transpos_IS110"/>
    <property type="match status" value="1"/>
</dbReference>
<protein>
    <submittedName>
        <fullName evidence="4">IS110 family transposase</fullName>
    </submittedName>
</protein>
<reference evidence="4" key="1">
    <citation type="submission" date="2023-07" db="EMBL/GenBank/DDBJ databases">
        <title>Genome content predicts the carbon catabolic preferences of heterotrophic bacteria.</title>
        <authorList>
            <person name="Gralka M."/>
        </authorList>
    </citation>
    <scope>NUCLEOTIDE SEQUENCE</scope>
    <source>
        <strain evidence="4">6E03</strain>
    </source>
</reference>
<organism evidence="4 5">
    <name type="scientific">Vibrio splendidus</name>
    <dbReference type="NCBI Taxonomy" id="29497"/>
    <lineage>
        <taxon>Bacteria</taxon>
        <taxon>Pseudomonadati</taxon>
        <taxon>Pseudomonadota</taxon>
        <taxon>Gammaproteobacteria</taxon>
        <taxon>Vibrionales</taxon>
        <taxon>Vibrionaceae</taxon>
        <taxon>Vibrio</taxon>
    </lineage>
</organism>
<accession>A0ABD5A6S1</accession>
<evidence type="ECO:0000259" key="3">
    <source>
        <dbReference type="Pfam" id="PF02371"/>
    </source>
</evidence>
<dbReference type="AlphaFoldDB" id="A0ABD5A6S1"/>
<dbReference type="PANTHER" id="PTHR33055:SF3">
    <property type="entry name" value="PUTATIVE TRANSPOSASE FOR IS117-RELATED"/>
    <property type="match status" value="1"/>
</dbReference>
<gene>
    <name evidence="4" type="ORF">Q8W38_04545</name>
</gene>
<dbReference type="EMBL" id="JAUYVK010000003">
    <property type="protein sequence ID" value="MDP2488592.1"/>
    <property type="molecule type" value="Genomic_DNA"/>
</dbReference>
<feature type="domain" description="Transposase IS116/IS110/IS902 C-terminal" evidence="3">
    <location>
        <begin position="212"/>
        <end position="293"/>
    </location>
</feature>
<evidence type="ECO:0000256" key="1">
    <source>
        <dbReference type="SAM" id="Coils"/>
    </source>
</evidence>
<evidence type="ECO:0000313" key="4">
    <source>
        <dbReference type="EMBL" id="MDP2488592.1"/>
    </source>
</evidence>
<evidence type="ECO:0000259" key="2">
    <source>
        <dbReference type="Pfam" id="PF01548"/>
    </source>
</evidence>
<dbReference type="Pfam" id="PF01548">
    <property type="entry name" value="DEDD_Tnp_IS110"/>
    <property type="match status" value="1"/>
</dbReference>
<evidence type="ECO:0000313" key="5">
    <source>
        <dbReference type="Proteomes" id="UP001177883"/>
    </source>
</evidence>
<dbReference type="InterPro" id="IPR002525">
    <property type="entry name" value="Transp_IS110-like_N"/>
</dbReference>
<dbReference type="RefSeq" id="WP_102490724.1">
    <property type="nucleotide sequence ID" value="NZ_JAUYVK010000003.1"/>
</dbReference>
<comment type="caution">
    <text evidence="4">The sequence shown here is derived from an EMBL/GenBank/DDBJ whole genome shotgun (WGS) entry which is preliminary data.</text>
</comment>
<keyword evidence="1" id="KW-0175">Coiled coil</keyword>
<dbReference type="Pfam" id="PF02371">
    <property type="entry name" value="Transposase_20"/>
    <property type="match status" value="1"/>
</dbReference>
<feature type="domain" description="Transposase IS110-like N-terminal" evidence="2">
    <location>
        <begin position="6"/>
        <end position="144"/>
    </location>
</feature>
<dbReference type="PANTHER" id="PTHR33055">
    <property type="entry name" value="TRANSPOSASE FOR INSERTION SEQUENCE ELEMENT IS1111A"/>
    <property type="match status" value="1"/>
</dbReference>
<feature type="coiled-coil region" evidence="1">
    <location>
        <begin position="180"/>
        <end position="214"/>
    </location>
</feature>